<accession>A0A3P7JWY5</accession>
<reference evidence="2 3" key="1">
    <citation type="submission" date="2018-08" db="EMBL/GenBank/DDBJ databases">
        <authorList>
            <person name="Laetsch R D."/>
            <person name="Stevens L."/>
            <person name="Kumar S."/>
            <person name="Blaxter L. M."/>
        </authorList>
    </citation>
    <scope>NUCLEOTIDE SEQUENCE [LARGE SCALE GENOMIC DNA]</scope>
</reference>
<evidence type="ECO:0000313" key="3">
    <source>
        <dbReference type="Proteomes" id="UP000271087"/>
    </source>
</evidence>
<protein>
    <submittedName>
        <fullName evidence="2">Uncharacterized protein</fullName>
    </submittedName>
</protein>
<evidence type="ECO:0000256" key="1">
    <source>
        <dbReference type="SAM" id="MobiDB-lite"/>
    </source>
</evidence>
<proteinExistence type="predicted"/>
<keyword evidence="3" id="KW-1185">Reference proteome</keyword>
<feature type="region of interest" description="Disordered" evidence="1">
    <location>
        <begin position="19"/>
        <end position="52"/>
    </location>
</feature>
<dbReference type="EMBL" id="UYRW01004860">
    <property type="protein sequence ID" value="VDM93229.1"/>
    <property type="molecule type" value="Genomic_DNA"/>
</dbReference>
<feature type="region of interest" description="Disordered" evidence="1">
    <location>
        <begin position="100"/>
        <end position="141"/>
    </location>
</feature>
<organism evidence="2 3">
    <name type="scientific">Onchocerca ochengi</name>
    <name type="common">Filarial nematode worm</name>
    <dbReference type="NCBI Taxonomy" id="42157"/>
    <lineage>
        <taxon>Eukaryota</taxon>
        <taxon>Metazoa</taxon>
        <taxon>Ecdysozoa</taxon>
        <taxon>Nematoda</taxon>
        <taxon>Chromadorea</taxon>
        <taxon>Rhabditida</taxon>
        <taxon>Spirurina</taxon>
        <taxon>Spiruromorpha</taxon>
        <taxon>Filarioidea</taxon>
        <taxon>Onchocercidae</taxon>
        <taxon>Onchocerca</taxon>
    </lineage>
</organism>
<gene>
    <name evidence="2" type="ORF">NOO_LOCUS9650</name>
</gene>
<name>A0A3P7JWY5_ONCOC</name>
<dbReference type="Proteomes" id="UP000271087">
    <property type="component" value="Unassembled WGS sequence"/>
</dbReference>
<dbReference type="AlphaFoldDB" id="A0A3P7JWY5"/>
<feature type="non-terminal residue" evidence="2">
    <location>
        <position position="1"/>
    </location>
</feature>
<dbReference type="OrthoDB" id="5871063at2759"/>
<sequence>ITDGVRRARRHEEYTSITDAIDLDESSQPDKSLFCESDLSESRNSHDVENDDLVDVDNMELPYSGTVTPTTTLRRAKESFLRHQNDIFKEYEEQVMVTDAGESAPANESDVGDEIPSGLSDMGEEPRTVLGDEELRDSNKL</sequence>
<evidence type="ECO:0000313" key="2">
    <source>
        <dbReference type="EMBL" id="VDM93229.1"/>
    </source>
</evidence>